<keyword evidence="1" id="KW-1133">Transmembrane helix</keyword>
<protein>
    <submittedName>
        <fullName evidence="2">Uncharacterized protein</fullName>
    </submittedName>
</protein>
<keyword evidence="1" id="KW-0812">Transmembrane</keyword>
<dbReference type="AlphaFoldDB" id="A0A0F9PWD8"/>
<organism evidence="2">
    <name type="scientific">marine sediment metagenome</name>
    <dbReference type="NCBI Taxonomy" id="412755"/>
    <lineage>
        <taxon>unclassified sequences</taxon>
        <taxon>metagenomes</taxon>
        <taxon>ecological metagenomes</taxon>
    </lineage>
</organism>
<feature type="transmembrane region" description="Helical" evidence="1">
    <location>
        <begin position="12"/>
        <end position="29"/>
    </location>
</feature>
<name>A0A0F9PWD8_9ZZZZ</name>
<gene>
    <name evidence="2" type="ORF">LCGC14_0848200</name>
</gene>
<reference evidence="2" key="1">
    <citation type="journal article" date="2015" name="Nature">
        <title>Complex archaea that bridge the gap between prokaryotes and eukaryotes.</title>
        <authorList>
            <person name="Spang A."/>
            <person name="Saw J.H."/>
            <person name="Jorgensen S.L."/>
            <person name="Zaremba-Niedzwiedzka K."/>
            <person name="Martijn J."/>
            <person name="Lind A.E."/>
            <person name="van Eijk R."/>
            <person name="Schleper C."/>
            <person name="Guy L."/>
            <person name="Ettema T.J."/>
        </authorList>
    </citation>
    <scope>NUCLEOTIDE SEQUENCE</scope>
</reference>
<dbReference type="EMBL" id="LAZR01002515">
    <property type="protein sequence ID" value="KKN29037.1"/>
    <property type="molecule type" value="Genomic_DNA"/>
</dbReference>
<proteinExistence type="predicted"/>
<sequence length="56" mass="6170">MKILSIVSARESITGIAILIKFLMIIISMKRLEGKKVACPLYSIIFRGAGGKAFDR</sequence>
<evidence type="ECO:0000313" key="2">
    <source>
        <dbReference type="EMBL" id="KKN29037.1"/>
    </source>
</evidence>
<comment type="caution">
    <text evidence="2">The sequence shown here is derived from an EMBL/GenBank/DDBJ whole genome shotgun (WGS) entry which is preliminary data.</text>
</comment>
<keyword evidence="1" id="KW-0472">Membrane</keyword>
<evidence type="ECO:0000256" key="1">
    <source>
        <dbReference type="SAM" id="Phobius"/>
    </source>
</evidence>
<accession>A0A0F9PWD8</accession>